<protein>
    <submittedName>
        <fullName evidence="1">Uncharacterized protein</fullName>
    </submittedName>
</protein>
<keyword evidence="2" id="KW-1185">Reference proteome</keyword>
<evidence type="ECO:0000313" key="1">
    <source>
        <dbReference type="EMBL" id="QDV22535.1"/>
    </source>
</evidence>
<proteinExistence type="predicted"/>
<name>A0A518G1W6_9BACT</name>
<evidence type="ECO:0000313" key="2">
    <source>
        <dbReference type="Proteomes" id="UP000318017"/>
    </source>
</evidence>
<sequence length="30" mass="3323">MLAMLKSSLIAGLDGHAEVNWIQSRELLLL</sequence>
<reference evidence="1 2" key="1">
    <citation type="submission" date="2019-02" db="EMBL/GenBank/DDBJ databases">
        <title>Deep-cultivation of Planctomycetes and their phenomic and genomic characterization uncovers novel biology.</title>
        <authorList>
            <person name="Wiegand S."/>
            <person name="Jogler M."/>
            <person name="Boedeker C."/>
            <person name="Pinto D."/>
            <person name="Vollmers J."/>
            <person name="Rivas-Marin E."/>
            <person name="Kohn T."/>
            <person name="Peeters S.H."/>
            <person name="Heuer A."/>
            <person name="Rast P."/>
            <person name="Oberbeckmann S."/>
            <person name="Bunk B."/>
            <person name="Jeske O."/>
            <person name="Meyerdierks A."/>
            <person name="Storesund J.E."/>
            <person name="Kallscheuer N."/>
            <person name="Luecker S."/>
            <person name="Lage O.M."/>
            <person name="Pohl T."/>
            <person name="Merkel B.J."/>
            <person name="Hornburger P."/>
            <person name="Mueller R.-W."/>
            <person name="Bruemmer F."/>
            <person name="Labrenz M."/>
            <person name="Spormann A.M."/>
            <person name="Op den Camp H."/>
            <person name="Overmann J."/>
            <person name="Amann R."/>
            <person name="Jetten M.S.M."/>
            <person name="Mascher T."/>
            <person name="Medema M.H."/>
            <person name="Devos D.P."/>
            <person name="Kaster A.-K."/>
            <person name="Ovreas L."/>
            <person name="Rohde M."/>
            <person name="Galperin M.Y."/>
            <person name="Jogler C."/>
        </authorList>
    </citation>
    <scope>NUCLEOTIDE SEQUENCE [LARGE SCALE GENOMIC DNA]</scope>
    <source>
        <strain evidence="1 2">Q31a</strain>
    </source>
</reference>
<gene>
    <name evidence="1" type="ORF">Q31a_08210</name>
</gene>
<accession>A0A518G1W6</accession>
<dbReference type="KEGG" id="ahel:Q31a_08210"/>
<dbReference type="EMBL" id="CP036298">
    <property type="protein sequence ID" value="QDV22535.1"/>
    <property type="molecule type" value="Genomic_DNA"/>
</dbReference>
<dbReference type="Proteomes" id="UP000318017">
    <property type="component" value="Chromosome"/>
</dbReference>
<dbReference type="AlphaFoldDB" id="A0A518G1W6"/>
<organism evidence="1 2">
    <name type="scientific">Aureliella helgolandensis</name>
    <dbReference type="NCBI Taxonomy" id="2527968"/>
    <lineage>
        <taxon>Bacteria</taxon>
        <taxon>Pseudomonadati</taxon>
        <taxon>Planctomycetota</taxon>
        <taxon>Planctomycetia</taxon>
        <taxon>Pirellulales</taxon>
        <taxon>Pirellulaceae</taxon>
        <taxon>Aureliella</taxon>
    </lineage>
</organism>